<dbReference type="Gene3D" id="2.60.40.10">
    <property type="entry name" value="Immunoglobulins"/>
    <property type="match status" value="1"/>
</dbReference>
<keyword evidence="2" id="KW-1185">Reference proteome</keyword>
<gene>
    <name evidence="1" type="ORF">DAPPUDRAFT_245928</name>
</gene>
<organism evidence="1 2">
    <name type="scientific">Daphnia pulex</name>
    <name type="common">Water flea</name>
    <dbReference type="NCBI Taxonomy" id="6669"/>
    <lineage>
        <taxon>Eukaryota</taxon>
        <taxon>Metazoa</taxon>
        <taxon>Ecdysozoa</taxon>
        <taxon>Arthropoda</taxon>
        <taxon>Crustacea</taxon>
        <taxon>Branchiopoda</taxon>
        <taxon>Diplostraca</taxon>
        <taxon>Cladocera</taxon>
        <taxon>Anomopoda</taxon>
        <taxon>Daphniidae</taxon>
        <taxon>Daphnia</taxon>
    </lineage>
</organism>
<dbReference type="eggNOG" id="KOG0032">
    <property type="taxonomic scope" value="Eukaryota"/>
</dbReference>
<proteinExistence type="predicted"/>
<accession>E9GPB0</accession>
<dbReference type="STRING" id="6669.E9GPB0"/>
<dbReference type="Proteomes" id="UP000000305">
    <property type="component" value="Unassembled WGS sequence"/>
</dbReference>
<name>E9GPB0_DAPPU</name>
<dbReference type="EMBL" id="GL732556">
    <property type="protein sequence ID" value="EFX78609.1"/>
    <property type="molecule type" value="Genomic_DNA"/>
</dbReference>
<sequence length="63" mass="7277">MCQGYIQDYILSDEPIEMSGRYDFCYSRNGQLTLFVNRMLNRDAGTYEEVASNPFGVASRRLN</sequence>
<evidence type="ECO:0000313" key="2">
    <source>
        <dbReference type="Proteomes" id="UP000000305"/>
    </source>
</evidence>
<dbReference type="OrthoDB" id="2570713at2759"/>
<protein>
    <submittedName>
        <fullName evidence="1">Uncharacterized protein</fullName>
    </submittedName>
</protein>
<dbReference type="HOGENOM" id="CLU_2888007_0_0_1"/>
<dbReference type="InParanoid" id="E9GPB0"/>
<evidence type="ECO:0000313" key="1">
    <source>
        <dbReference type="EMBL" id="EFX78609.1"/>
    </source>
</evidence>
<dbReference type="InterPro" id="IPR036179">
    <property type="entry name" value="Ig-like_dom_sf"/>
</dbReference>
<dbReference type="SUPFAM" id="SSF48726">
    <property type="entry name" value="Immunoglobulin"/>
    <property type="match status" value="1"/>
</dbReference>
<dbReference type="AlphaFoldDB" id="E9GPB0"/>
<dbReference type="KEGG" id="dpx:DAPPUDRAFT_245928"/>
<dbReference type="InterPro" id="IPR013783">
    <property type="entry name" value="Ig-like_fold"/>
</dbReference>
<reference evidence="1 2" key="1">
    <citation type="journal article" date="2011" name="Science">
        <title>The ecoresponsive genome of Daphnia pulex.</title>
        <authorList>
            <person name="Colbourne J.K."/>
            <person name="Pfrender M.E."/>
            <person name="Gilbert D."/>
            <person name="Thomas W.K."/>
            <person name="Tucker A."/>
            <person name="Oakley T.H."/>
            <person name="Tokishita S."/>
            <person name="Aerts A."/>
            <person name="Arnold G.J."/>
            <person name="Basu M.K."/>
            <person name="Bauer D.J."/>
            <person name="Caceres C.E."/>
            <person name="Carmel L."/>
            <person name="Casola C."/>
            <person name="Choi J.H."/>
            <person name="Detter J.C."/>
            <person name="Dong Q."/>
            <person name="Dusheyko S."/>
            <person name="Eads B.D."/>
            <person name="Frohlich T."/>
            <person name="Geiler-Samerotte K.A."/>
            <person name="Gerlach D."/>
            <person name="Hatcher P."/>
            <person name="Jogdeo S."/>
            <person name="Krijgsveld J."/>
            <person name="Kriventseva E.V."/>
            <person name="Kultz D."/>
            <person name="Laforsch C."/>
            <person name="Lindquist E."/>
            <person name="Lopez J."/>
            <person name="Manak J.R."/>
            <person name="Muller J."/>
            <person name="Pangilinan J."/>
            <person name="Patwardhan R.P."/>
            <person name="Pitluck S."/>
            <person name="Pritham E.J."/>
            <person name="Rechtsteiner A."/>
            <person name="Rho M."/>
            <person name="Rogozin I.B."/>
            <person name="Sakarya O."/>
            <person name="Salamov A."/>
            <person name="Schaack S."/>
            <person name="Shapiro H."/>
            <person name="Shiga Y."/>
            <person name="Skalitzky C."/>
            <person name="Smith Z."/>
            <person name="Souvorov A."/>
            <person name="Sung W."/>
            <person name="Tang Z."/>
            <person name="Tsuchiya D."/>
            <person name="Tu H."/>
            <person name="Vos H."/>
            <person name="Wang M."/>
            <person name="Wolf Y.I."/>
            <person name="Yamagata H."/>
            <person name="Yamada T."/>
            <person name="Ye Y."/>
            <person name="Shaw J.R."/>
            <person name="Andrews J."/>
            <person name="Crease T.J."/>
            <person name="Tang H."/>
            <person name="Lucas S.M."/>
            <person name="Robertson H.M."/>
            <person name="Bork P."/>
            <person name="Koonin E.V."/>
            <person name="Zdobnov E.M."/>
            <person name="Grigoriev I.V."/>
            <person name="Lynch M."/>
            <person name="Boore J.L."/>
        </authorList>
    </citation>
    <scope>NUCLEOTIDE SEQUENCE [LARGE SCALE GENOMIC DNA]</scope>
</reference>